<comment type="caution">
    <text evidence="2">The sequence shown here is derived from an EMBL/GenBank/DDBJ whole genome shotgun (WGS) entry which is preliminary data.</text>
</comment>
<evidence type="ECO:0000313" key="3">
    <source>
        <dbReference type="Proteomes" id="UP000620075"/>
    </source>
</evidence>
<dbReference type="Gene3D" id="3.40.50.11440">
    <property type="match status" value="1"/>
</dbReference>
<sequence>MSRPGAVLEVDRNSPPTLFHFGEGVRLERLPLGSRILYPPDPLEPIAHPERAIRRALAHPLDDDPLKELLRPGMKLTIAFDDLSLPLPPMAQPDVRQLVMEEVVELAAEAGVEDIHLIVATGLHRRMTEDEIRHIVGDRIFTTFWPDCLYNHDAEDDDENVRIGTTPDGHEVTLNRRAAESDLVVYVNLTLVPMDGGHKSMATGLATYRGIRAHHNVDTLLGSRSYMHPPDSQLHHSCIQQGRLIEDHVRVFHIETSVNNHAFPTVANFMQKRETDWTPADQATYLALKRLSDLAPRDLKRTVFHSMKAPYGLTGVNAGQVDQVHDRTLEAVRKQMTVEVDGQTDIVTMGLPYLGPYNVNSILNPVLVVCLGLGYLFNLYRGTPVVREGGVVIMTHPCRYEFDSVHHPSYIDFYDEVLADTTDPAQIERKYERRFAEDDWYRQLFRKSHAYHGVHPFYAWYWAAHALAHAGDVIVVGGEREVVHRLGFKAATTLADAFEMAEQTVGRYPSVSHLRTPPLLLADVR</sequence>
<dbReference type="EMBL" id="JAEKNQ010000010">
    <property type="protein sequence ID" value="MBJ7601948.1"/>
    <property type="molecule type" value="Genomic_DNA"/>
</dbReference>
<proteinExistence type="predicted"/>
<dbReference type="InterPro" id="IPR018657">
    <property type="entry name" value="LarA-like_N"/>
</dbReference>
<organism evidence="2 3">
    <name type="scientific">Candidatus Dormiibacter inghamiae</name>
    <dbReference type="NCBI Taxonomy" id="3127013"/>
    <lineage>
        <taxon>Bacteria</taxon>
        <taxon>Bacillati</taxon>
        <taxon>Candidatus Dormiibacterota</taxon>
        <taxon>Candidatus Dormibacteria</taxon>
        <taxon>Candidatus Dormibacterales</taxon>
        <taxon>Candidatus Dormibacteraceae</taxon>
        <taxon>Candidatus Dormiibacter</taxon>
    </lineage>
</organism>
<dbReference type="RefSeq" id="WP_338176336.1">
    <property type="nucleotide sequence ID" value="NZ_JAEKNQ010000010.1"/>
</dbReference>
<evidence type="ECO:0000313" key="2">
    <source>
        <dbReference type="EMBL" id="MBJ7601948.1"/>
    </source>
</evidence>
<dbReference type="Pfam" id="PF09861">
    <property type="entry name" value="Lar_N"/>
    <property type="match status" value="1"/>
</dbReference>
<accession>A0A934KFG5</accession>
<dbReference type="AlphaFoldDB" id="A0A934KFG5"/>
<feature type="domain" description="LarA-like N-terminal" evidence="1">
    <location>
        <begin position="39"/>
        <end position="220"/>
    </location>
</feature>
<dbReference type="InterPro" id="IPR048068">
    <property type="entry name" value="LarA-like"/>
</dbReference>
<evidence type="ECO:0000259" key="1">
    <source>
        <dbReference type="Pfam" id="PF09861"/>
    </source>
</evidence>
<dbReference type="Gene3D" id="3.90.226.30">
    <property type="match status" value="1"/>
</dbReference>
<name>A0A934KFG5_9BACT</name>
<dbReference type="Proteomes" id="UP000620075">
    <property type="component" value="Unassembled WGS sequence"/>
</dbReference>
<dbReference type="PANTHER" id="PTHR33171">
    <property type="entry name" value="LAR_N DOMAIN-CONTAINING PROTEIN"/>
    <property type="match status" value="1"/>
</dbReference>
<protein>
    <submittedName>
        <fullName evidence="2">DUF2088 domain-containing protein</fullName>
    </submittedName>
</protein>
<reference evidence="2 3" key="1">
    <citation type="submission" date="2020-10" db="EMBL/GenBank/DDBJ databases">
        <title>Ca. Dormibacterota MAGs.</title>
        <authorList>
            <person name="Montgomery K."/>
        </authorList>
    </citation>
    <scope>NUCLEOTIDE SEQUENCE [LARGE SCALE GENOMIC DNA]</scope>
    <source>
        <strain evidence="2">SC8811_S16_3</strain>
    </source>
</reference>
<dbReference type="PANTHER" id="PTHR33171:SF17">
    <property type="entry name" value="LARA-LIKE N-TERMINAL DOMAIN-CONTAINING PROTEIN"/>
    <property type="match status" value="1"/>
</dbReference>
<gene>
    <name evidence="2" type="ORF">JF888_01910</name>
</gene>
<dbReference type="InterPro" id="IPR043166">
    <property type="entry name" value="LarA-like_C"/>
</dbReference>
<dbReference type="GO" id="GO:0050043">
    <property type="term" value="F:lactate racemase activity"/>
    <property type="evidence" value="ECO:0007669"/>
    <property type="project" value="InterPro"/>
</dbReference>